<sequence>MTTPAQLARFNNLTLGYEKHPAVHHLSGDLLHGDLLAVVGPNGGGKSTLLKGMMAQLKPLGGRIEWSQPPQLAYLPQRARLDLDFPLRVIDFVALGCWPQVGAFGGVRRTAIQQVSRALEQVGMQQFEKRSLDSLSGGQLQRVLFARLILEDAPLILLDEPFAAVDEATQEDLMHLIQHWHQQGRTIIAVLHDLQQVKRHFPRCLLLAREVLGFGPTDQVLTEDNLRRARKMQVAFDPLAPICDLHLDEEAEASHA</sequence>
<dbReference type="EMBL" id="JBANFI010000002">
    <property type="protein sequence ID" value="MFK7160387.1"/>
    <property type="molecule type" value="Genomic_DNA"/>
</dbReference>
<dbReference type="Gene3D" id="3.40.50.300">
    <property type="entry name" value="P-loop containing nucleotide triphosphate hydrolases"/>
    <property type="match status" value="1"/>
</dbReference>
<keyword evidence="4 6" id="KW-0067">ATP-binding</keyword>
<evidence type="ECO:0000313" key="7">
    <source>
        <dbReference type="Proteomes" id="UP001621714"/>
    </source>
</evidence>
<dbReference type="CDD" id="cd03235">
    <property type="entry name" value="ABC_Metallic_Cations"/>
    <property type="match status" value="1"/>
</dbReference>
<dbReference type="PROSITE" id="PS00211">
    <property type="entry name" value="ABC_TRANSPORTER_1"/>
    <property type="match status" value="1"/>
</dbReference>
<keyword evidence="7" id="KW-1185">Reference proteome</keyword>
<dbReference type="RefSeq" id="WP_405337985.1">
    <property type="nucleotide sequence ID" value="NZ_JBANFI010000002.1"/>
</dbReference>
<dbReference type="InterPro" id="IPR027417">
    <property type="entry name" value="P-loop_NTPase"/>
</dbReference>
<organism evidence="6 7">
    <name type="scientific">Marinospirillum alkalitolerans</name>
    <dbReference type="NCBI Taxonomy" id="3123374"/>
    <lineage>
        <taxon>Bacteria</taxon>
        <taxon>Pseudomonadati</taxon>
        <taxon>Pseudomonadota</taxon>
        <taxon>Gammaproteobacteria</taxon>
        <taxon>Oceanospirillales</taxon>
        <taxon>Oceanospirillaceae</taxon>
        <taxon>Marinospirillum</taxon>
    </lineage>
</organism>
<reference evidence="6 7" key="1">
    <citation type="submission" date="2024-02" db="EMBL/GenBank/DDBJ databases">
        <title>Marinospirillum sp. MEB 164 isolated from Lonar lake sediment.</title>
        <authorList>
            <person name="Joshi A."/>
            <person name="Thite S."/>
        </authorList>
    </citation>
    <scope>NUCLEOTIDE SEQUENCE [LARGE SCALE GENOMIC DNA]</scope>
    <source>
        <strain evidence="6 7">MEB164</strain>
    </source>
</reference>
<dbReference type="PANTHER" id="PTHR42734:SF5">
    <property type="entry name" value="IRON TRANSPORT SYSTEM ATP-BINDING PROTEIN HI_0361-RELATED"/>
    <property type="match status" value="1"/>
</dbReference>
<dbReference type="InterPro" id="IPR017871">
    <property type="entry name" value="ABC_transporter-like_CS"/>
</dbReference>
<name>A0ABW8PVR5_9GAMM</name>
<evidence type="ECO:0000256" key="3">
    <source>
        <dbReference type="ARBA" id="ARBA00022741"/>
    </source>
</evidence>
<proteinExistence type="inferred from homology"/>
<gene>
    <name evidence="6" type="ORF">V6U78_04975</name>
</gene>
<keyword evidence="3" id="KW-0547">Nucleotide-binding</keyword>
<evidence type="ECO:0000256" key="4">
    <source>
        <dbReference type="ARBA" id="ARBA00022840"/>
    </source>
</evidence>
<dbReference type="SMART" id="SM00382">
    <property type="entry name" value="AAA"/>
    <property type="match status" value="1"/>
</dbReference>
<dbReference type="PROSITE" id="PS50893">
    <property type="entry name" value="ABC_TRANSPORTER_2"/>
    <property type="match status" value="1"/>
</dbReference>
<dbReference type="InterPro" id="IPR050153">
    <property type="entry name" value="Metal_Ion_Import_ABC"/>
</dbReference>
<dbReference type="InterPro" id="IPR003593">
    <property type="entry name" value="AAA+_ATPase"/>
</dbReference>
<protein>
    <submittedName>
        <fullName evidence="6">ABC transporter ATP-binding protein</fullName>
    </submittedName>
</protein>
<dbReference type="SUPFAM" id="SSF52540">
    <property type="entry name" value="P-loop containing nucleoside triphosphate hydrolases"/>
    <property type="match status" value="1"/>
</dbReference>
<dbReference type="InterPro" id="IPR003439">
    <property type="entry name" value="ABC_transporter-like_ATP-bd"/>
</dbReference>
<dbReference type="GO" id="GO:0005524">
    <property type="term" value="F:ATP binding"/>
    <property type="evidence" value="ECO:0007669"/>
    <property type="project" value="UniProtKB-KW"/>
</dbReference>
<comment type="similarity">
    <text evidence="1">Belongs to the ABC transporter superfamily.</text>
</comment>
<keyword evidence="2" id="KW-0813">Transport</keyword>
<dbReference type="PANTHER" id="PTHR42734">
    <property type="entry name" value="METAL TRANSPORT SYSTEM ATP-BINDING PROTEIN TM_0124-RELATED"/>
    <property type="match status" value="1"/>
</dbReference>
<evidence type="ECO:0000313" key="6">
    <source>
        <dbReference type="EMBL" id="MFK7160387.1"/>
    </source>
</evidence>
<feature type="domain" description="ABC transporter" evidence="5">
    <location>
        <begin position="8"/>
        <end position="234"/>
    </location>
</feature>
<accession>A0ABW8PVR5</accession>
<evidence type="ECO:0000259" key="5">
    <source>
        <dbReference type="PROSITE" id="PS50893"/>
    </source>
</evidence>
<comment type="caution">
    <text evidence="6">The sequence shown here is derived from an EMBL/GenBank/DDBJ whole genome shotgun (WGS) entry which is preliminary data.</text>
</comment>
<dbReference type="Proteomes" id="UP001621714">
    <property type="component" value="Unassembled WGS sequence"/>
</dbReference>
<dbReference type="Pfam" id="PF00005">
    <property type="entry name" value="ABC_tran"/>
    <property type="match status" value="1"/>
</dbReference>
<evidence type="ECO:0000256" key="2">
    <source>
        <dbReference type="ARBA" id="ARBA00022448"/>
    </source>
</evidence>
<evidence type="ECO:0000256" key="1">
    <source>
        <dbReference type="ARBA" id="ARBA00005417"/>
    </source>
</evidence>